<evidence type="ECO:0000256" key="3">
    <source>
        <dbReference type="ARBA" id="ARBA00022827"/>
    </source>
</evidence>
<protein>
    <submittedName>
        <fullName evidence="5">FAD-dependent pyridine nucleotide-disulphide oxidoreductase</fullName>
    </submittedName>
</protein>
<dbReference type="Gene3D" id="3.30.390.30">
    <property type="match status" value="1"/>
</dbReference>
<dbReference type="Proteomes" id="UP000005139">
    <property type="component" value="Unassembled WGS sequence"/>
</dbReference>
<dbReference type="eggNOG" id="COG1251">
    <property type="taxonomic scope" value="Bacteria"/>
</dbReference>
<dbReference type="Pfam" id="PF07992">
    <property type="entry name" value="Pyr_redox_2"/>
    <property type="match status" value="1"/>
</dbReference>
<dbReference type="RefSeq" id="WP_007288590.1">
    <property type="nucleotide sequence ID" value="NZ_AAWL01000003.1"/>
</dbReference>
<evidence type="ECO:0000256" key="2">
    <source>
        <dbReference type="ARBA" id="ARBA00022630"/>
    </source>
</evidence>
<feature type="domain" description="FAD/NAD(P)-binding" evidence="4">
    <location>
        <begin position="2"/>
        <end position="296"/>
    </location>
</feature>
<evidence type="ECO:0000313" key="6">
    <source>
        <dbReference type="Proteomes" id="UP000005139"/>
    </source>
</evidence>
<dbReference type="GO" id="GO:0016491">
    <property type="term" value="F:oxidoreductase activity"/>
    <property type="evidence" value="ECO:0007669"/>
    <property type="project" value="InterPro"/>
</dbReference>
<reference evidence="5 6" key="1">
    <citation type="submission" date="2007-01" db="EMBL/GenBank/DDBJ databases">
        <title>Annotation of the draft genome assembly of Thermosinus carboxydivorans Nor1.</title>
        <authorList>
            <consortium name="US DOE Joint Genome Institute (JGI-ORNL)"/>
            <person name="Larimer F."/>
            <person name="Land M."/>
            <person name="Hauser L."/>
        </authorList>
    </citation>
    <scope>NUCLEOTIDE SEQUENCE [LARGE SCALE GENOMIC DNA]</scope>
    <source>
        <strain evidence="5 6">Nor1</strain>
    </source>
</reference>
<dbReference type="Gene3D" id="3.50.50.60">
    <property type="entry name" value="FAD/NAD(P)-binding domain"/>
    <property type="match status" value="2"/>
</dbReference>
<dbReference type="AlphaFoldDB" id="A1HNI3"/>
<dbReference type="OrthoDB" id="9807946at2"/>
<dbReference type="InterPro" id="IPR050260">
    <property type="entry name" value="FAD-bd_OxRdtase"/>
</dbReference>
<reference evidence="5 6" key="2">
    <citation type="submission" date="2007-01" db="EMBL/GenBank/DDBJ databases">
        <title>Sequencing of the draft genome and assembly of Thermosinus carboxydivorans Nor1.</title>
        <authorList>
            <consortium name="US DOE Joint Genome Institute (JGI-PGF)"/>
            <person name="Copeland A."/>
            <person name="Lucas S."/>
            <person name="Lapidus A."/>
            <person name="Barry K."/>
            <person name="Glavina del Rio T."/>
            <person name="Dalin E."/>
            <person name="Tice H."/>
            <person name="Bruce D."/>
            <person name="Pitluck S."/>
            <person name="Richardson P."/>
        </authorList>
    </citation>
    <scope>NUCLEOTIDE SEQUENCE [LARGE SCALE GENOMIC DNA]</scope>
    <source>
        <strain evidence="5 6">Nor1</strain>
    </source>
</reference>
<dbReference type="PANTHER" id="PTHR43429:SF3">
    <property type="entry name" value="NITRITE REDUCTASE [NAD(P)H]"/>
    <property type="match status" value="1"/>
</dbReference>
<name>A1HNI3_9FIRM</name>
<dbReference type="InterPro" id="IPR016156">
    <property type="entry name" value="FAD/NAD-linked_Rdtase_dimer_sf"/>
</dbReference>
<keyword evidence="2" id="KW-0285">Flavoprotein</keyword>
<dbReference type="PANTHER" id="PTHR43429">
    <property type="entry name" value="PYRIDINE NUCLEOTIDE-DISULFIDE OXIDOREDUCTASE DOMAIN-CONTAINING"/>
    <property type="match status" value="1"/>
</dbReference>
<dbReference type="PRINTS" id="PR00411">
    <property type="entry name" value="PNDRDTASEI"/>
</dbReference>
<evidence type="ECO:0000313" key="5">
    <source>
        <dbReference type="EMBL" id="EAX48342.1"/>
    </source>
</evidence>
<evidence type="ECO:0000256" key="1">
    <source>
        <dbReference type="ARBA" id="ARBA00001974"/>
    </source>
</evidence>
<gene>
    <name evidence="5" type="ORF">TcarDRAFT_2292</name>
</gene>
<accession>A1HNI3</accession>
<keyword evidence="6" id="KW-1185">Reference proteome</keyword>
<comment type="cofactor">
    <cofactor evidence="1">
        <name>FAD</name>
        <dbReference type="ChEBI" id="CHEBI:57692"/>
    </cofactor>
</comment>
<dbReference type="SUPFAM" id="SSF51905">
    <property type="entry name" value="FAD/NAD(P)-binding domain"/>
    <property type="match status" value="2"/>
</dbReference>
<dbReference type="EMBL" id="AAWL01000003">
    <property type="protein sequence ID" value="EAX48342.1"/>
    <property type="molecule type" value="Genomic_DNA"/>
</dbReference>
<dbReference type="PRINTS" id="PR00368">
    <property type="entry name" value="FADPNR"/>
</dbReference>
<keyword evidence="3" id="KW-0274">FAD</keyword>
<sequence length="403" mass="41993">MYVIIGQGAAGTAAANTLRRLDGKKAITVITRETDYFYSRVDLPDIIAGYYPPSAAVLQTHERFAELGITCRMGETVTAIMPDKKIVRLAGGECLEYEKLLVATGSAPVLPPIAGLEAKGVYTLWTMAQAEAIIRAAARARAAVVIGAGLIGVKTALALAARGLTVTLVEKLPRVLPRQVDAAAAEIVARRIAEKGVAVMTGTVVEGIVTEDGAITGVKVAGQTLACELAVVAVGVRPDAGLAAQAGLKVRRGIVVDRFLQTSLPDIYAAGDVAEVPDLTGGYSIPALWPVAVEQGQVAARNMAGRKTAYTPVPAMNAVEVAGLPLIAVGDVEGGPGDDILVAARGDNYKKLVIRDKIVRGVLCLGDIRQAGVLGGLVFRQAEVRSAKRLLAPDFGFVDLLAM</sequence>
<dbReference type="InterPro" id="IPR036188">
    <property type="entry name" value="FAD/NAD-bd_sf"/>
</dbReference>
<comment type="caution">
    <text evidence="5">The sequence shown here is derived from an EMBL/GenBank/DDBJ whole genome shotgun (WGS) entry which is preliminary data.</text>
</comment>
<organism evidence="5 6">
    <name type="scientific">Thermosinus carboxydivorans Nor1</name>
    <dbReference type="NCBI Taxonomy" id="401526"/>
    <lineage>
        <taxon>Bacteria</taxon>
        <taxon>Bacillati</taxon>
        <taxon>Bacillota</taxon>
        <taxon>Negativicutes</taxon>
        <taxon>Selenomonadales</taxon>
        <taxon>Sporomusaceae</taxon>
        <taxon>Thermosinus</taxon>
    </lineage>
</organism>
<evidence type="ECO:0000259" key="4">
    <source>
        <dbReference type="Pfam" id="PF07992"/>
    </source>
</evidence>
<proteinExistence type="predicted"/>
<dbReference type="InterPro" id="IPR023753">
    <property type="entry name" value="FAD/NAD-binding_dom"/>
</dbReference>